<dbReference type="PANTHER" id="PTHR47027:SF20">
    <property type="entry name" value="REVERSE TRANSCRIPTASE-LIKE PROTEIN WITH RNA-DIRECTED DNA POLYMERASE DOMAIN"/>
    <property type="match status" value="1"/>
</dbReference>
<dbReference type="InterPro" id="IPR043128">
    <property type="entry name" value="Rev_trsase/Diguanyl_cyclase"/>
</dbReference>
<protein>
    <recommendedName>
        <fullName evidence="1">Reverse transcriptase domain-containing protein</fullName>
    </recommendedName>
</protein>
<gene>
    <name evidence="2" type="ORF">EEDITHA_LOCUS20713</name>
</gene>
<name>A0AAU9VBG8_EUPED</name>
<dbReference type="PROSITE" id="PS50878">
    <property type="entry name" value="RT_POL"/>
    <property type="match status" value="1"/>
</dbReference>
<dbReference type="Pfam" id="PF00078">
    <property type="entry name" value="RVT_1"/>
    <property type="match status" value="1"/>
</dbReference>
<dbReference type="SUPFAM" id="SSF56672">
    <property type="entry name" value="DNA/RNA polymerases"/>
    <property type="match status" value="1"/>
</dbReference>
<dbReference type="Proteomes" id="UP001153954">
    <property type="component" value="Unassembled WGS sequence"/>
</dbReference>
<dbReference type="InterPro" id="IPR043502">
    <property type="entry name" value="DNA/RNA_pol_sf"/>
</dbReference>
<dbReference type="GO" id="GO:0071897">
    <property type="term" value="P:DNA biosynthetic process"/>
    <property type="evidence" value="ECO:0007669"/>
    <property type="project" value="UniProtKB-ARBA"/>
</dbReference>
<dbReference type="PANTHER" id="PTHR47027">
    <property type="entry name" value="REVERSE TRANSCRIPTASE DOMAIN-CONTAINING PROTEIN"/>
    <property type="match status" value="1"/>
</dbReference>
<dbReference type="InterPro" id="IPR000477">
    <property type="entry name" value="RT_dom"/>
</dbReference>
<accession>A0AAU9VBG8</accession>
<evidence type="ECO:0000259" key="1">
    <source>
        <dbReference type="PROSITE" id="PS50878"/>
    </source>
</evidence>
<reference evidence="2" key="1">
    <citation type="submission" date="2022-03" db="EMBL/GenBank/DDBJ databases">
        <authorList>
            <person name="Tunstrom K."/>
        </authorList>
    </citation>
    <scope>NUCLEOTIDE SEQUENCE</scope>
</reference>
<dbReference type="AlphaFoldDB" id="A0AAU9VBG8"/>
<feature type="domain" description="Reverse transcriptase" evidence="1">
    <location>
        <begin position="36"/>
        <end position="277"/>
    </location>
</feature>
<organism evidence="2 3">
    <name type="scientific">Euphydryas editha</name>
    <name type="common">Edith's checkerspot</name>
    <dbReference type="NCBI Taxonomy" id="104508"/>
    <lineage>
        <taxon>Eukaryota</taxon>
        <taxon>Metazoa</taxon>
        <taxon>Ecdysozoa</taxon>
        <taxon>Arthropoda</taxon>
        <taxon>Hexapoda</taxon>
        <taxon>Insecta</taxon>
        <taxon>Pterygota</taxon>
        <taxon>Neoptera</taxon>
        <taxon>Endopterygota</taxon>
        <taxon>Lepidoptera</taxon>
        <taxon>Glossata</taxon>
        <taxon>Ditrysia</taxon>
        <taxon>Papilionoidea</taxon>
        <taxon>Nymphalidae</taxon>
        <taxon>Nymphalinae</taxon>
        <taxon>Euphydryas</taxon>
    </lineage>
</organism>
<evidence type="ECO:0000313" key="3">
    <source>
        <dbReference type="Proteomes" id="UP001153954"/>
    </source>
</evidence>
<comment type="caution">
    <text evidence="2">The sequence shown here is derived from an EMBL/GenBank/DDBJ whole genome shotgun (WGS) entry which is preliminary data.</text>
</comment>
<dbReference type="Gene3D" id="3.30.70.270">
    <property type="match status" value="1"/>
</dbReference>
<keyword evidence="3" id="KW-1185">Reference proteome</keyword>
<dbReference type="CDD" id="cd01650">
    <property type="entry name" value="RT_nLTR_like"/>
    <property type="match status" value="1"/>
</dbReference>
<dbReference type="EMBL" id="CAKOGL010000029">
    <property type="protein sequence ID" value="CAH2106596.1"/>
    <property type="molecule type" value="Genomic_DNA"/>
</dbReference>
<sequence>MSQNIEKAPGTDNITNEMMKARLPETITRLTNLFNLILDTENIPIQWTTSSIILIHKKGDRAEINNYRPISLMSNIYKVFSKIILKRITKILDESQPREQPGFRSGYSTIDHIHVIKQLIEKCQQYNGPLYMAFVDYNKAFDSIEHHCIWEALKTQGIHNKYIRLIKNVYSNSTGRIKLETEGEMFPICRGVRQGGPLSPKLFSSVLEEVFKKIEWDHFGIDINVTNLNHLRFADDIVLISDNPENLQTMLRDLAQESKKVGLTMNKTKTKIITNRP</sequence>
<evidence type="ECO:0000313" key="2">
    <source>
        <dbReference type="EMBL" id="CAH2106596.1"/>
    </source>
</evidence>
<proteinExistence type="predicted"/>